<reference evidence="3 4" key="1">
    <citation type="journal article" date="2012" name="Nat. Biotechnol.">
        <title>Draft genome sequence of pigeonpea (Cajanus cajan), an orphan legume crop of resource-poor farmers.</title>
        <authorList>
            <person name="Varshney R.K."/>
            <person name="Chen W."/>
            <person name="Li Y."/>
            <person name="Bharti A.K."/>
            <person name="Saxena R.K."/>
            <person name="Schlueter J.A."/>
            <person name="Donoghue M.T."/>
            <person name="Azam S."/>
            <person name="Fan G."/>
            <person name="Whaley A.M."/>
            <person name="Farmer A.D."/>
            <person name="Sheridan J."/>
            <person name="Iwata A."/>
            <person name="Tuteja R."/>
            <person name="Penmetsa R.V."/>
            <person name="Wu W."/>
            <person name="Upadhyaya H.D."/>
            <person name="Yang S.P."/>
            <person name="Shah T."/>
            <person name="Saxena K.B."/>
            <person name="Michael T."/>
            <person name="McCombie W.R."/>
            <person name="Yang B."/>
            <person name="Zhang G."/>
            <person name="Yang H."/>
            <person name="Wang J."/>
            <person name="Spillane C."/>
            <person name="Cook D.R."/>
            <person name="May G.D."/>
            <person name="Xu X."/>
            <person name="Jackson S.A."/>
        </authorList>
    </citation>
    <scope>NUCLEOTIDE SEQUENCE [LARGE SCALE GENOMIC DNA]</scope>
    <source>
        <strain evidence="4">cv. Asha</strain>
    </source>
</reference>
<dbReference type="Pfam" id="PF22936">
    <property type="entry name" value="Pol_BBD"/>
    <property type="match status" value="1"/>
</dbReference>
<dbReference type="Proteomes" id="UP000075243">
    <property type="component" value="Chromosome 2"/>
</dbReference>
<name>A0A151U0G7_CAJCA</name>
<sequence>MFQYYHFDNGSHWNNNAIDAPPGFHPKPLASNPYQYNHTAPYTQQKPPQAFVTNTNQSTSQQWFPNSGASFHVTNNANNIQQLTPFEGPNHIFIGNGEGLPIDFVGSSNITRTLNSHFSLALHQMLHVPQITKILISISKFARDND</sequence>
<feature type="compositionally biased region" description="Polar residues" evidence="1">
    <location>
        <begin position="32"/>
        <end position="46"/>
    </location>
</feature>
<evidence type="ECO:0000313" key="4">
    <source>
        <dbReference type="Proteomes" id="UP000075243"/>
    </source>
</evidence>
<keyword evidence="4" id="KW-1185">Reference proteome</keyword>
<organism evidence="3 4">
    <name type="scientific">Cajanus cajan</name>
    <name type="common">Pigeon pea</name>
    <name type="synonym">Cajanus indicus</name>
    <dbReference type="NCBI Taxonomy" id="3821"/>
    <lineage>
        <taxon>Eukaryota</taxon>
        <taxon>Viridiplantae</taxon>
        <taxon>Streptophyta</taxon>
        <taxon>Embryophyta</taxon>
        <taxon>Tracheophyta</taxon>
        <taxon>Spermatophyta</taxon>
        <taxon>Magnoliopsida</taxon>
        <taxon>eudicotyledons</taxon>
        <taxon>Gunneridae</taxon>
        <taxon>Pentapetalae</taxon>
        <taxon>rosids</taxon>
        <taxon>fabids</taxon>
        <taxon>Fabales</taxon>
        <taxon>Fabaceae</taxon>
        <taxon>Papilionoideae</taxon>
        <taxon>50 kb inversion clade</taxon>
        <taxon>NPAAA clade</taxon>
        <taxon>indigoferoid/millettioid clade</taxon>
        <taxon>Phaseoleae</taxon>
        <taxon>Cajanus</taxon>
    </lineage>
</organism>
<accession>A0A151U0G7</accession>
<dbReference type="InterPro" id="IPR054722">
    <property type="entry name" value="PolX-like_BBD"/>
</dbReference>
<evidence type="ECO:0000259" key="2">
    <source>
        <dbReference type="Pfam" id="PF22936"/>
    </source>
</evidence>
<evidence type="ECO:0000256" key="1">
    <source>
        <dbReference type="SAM" id="MobiDB-lite"/>
    </source>
</evidence>
<dbReference type="EMBL" id="CM003604">
    <property type="protein sequence ID" value="KYP72734.1"/>
    <property type="molecule type" value="Genomic_DNA"/>
</dbReference>
<dbReference type="AlphaFoldDB" id="A0A151U0G7"/>
<protein>
    <recommendedName>
        <fullName evidence="2">Retrovirus-related Pol polyprotein from transposon TNT 1-94-like beta-barrel domain-containing protein</fullName>
    </recommendedName>
</protein>
<gene>
    <name evidence="3" type="ORF">KK1_005333</name>
</gene>
<proteinExistence type="predicted"/>
<dbReference type="Gramene" id="C.cajan_05205.t">
    <property type="protein sequence ID" value="C.cajan_05205.t.cds1"/>
    <property type="gene ID" value="C.cajan_05205"/>
</dbReference>
<feature type="domain" description="Retrovirus-related Pol polyprotein from transposon TNT 1-94-like beta-barrel" evidence="2">
    <location>
        <begin position="63"/>
        <end position="142"/>
    </location>
</feature>
<evidence type="ECO:0000313" key="3">
    <source>
        <dbReference type="EMBL" id="KYP72734.1"/>
    </source>
</evidence>
<feature type="region of interest" description="Disordered" evidence="1">
    <location>
        <begin position="24"/>
        <end position="46"/>
    </location>
</feature>